<feature type="transmembrane region" description="Helical" evidence="6">
    <location>
        <begin position="258"/>
        <end position="276"/>
    </location>
</feature>
<dbReference type="RefSeq" id="WP_115279889.1">
    <property type="nucleotide sequence ID" value="NZ_AP022600.1"/>
</dbReference>
<keyword evidence="9" id="KW-1185">Reference proteome</keyword>
<dbReference type="AlphaFoldDB" id="A0A378TLS8"/>
<evidence type="ECO:0000313" key="8">
    <source>
        <dbReference type="EMBL" id="STZ60813.1"/>
    </source>
</evidence>
<feature type="domain" description="EamA" evidence="7">
    <location>
        <begin position="10"/>
        <end position="148"/>
    </location>
</feature>
<gene>
    <name evidence="8" type="primary">yicL</name>
    <name evidence="8" type="ORF">NCTC10821_04357</name>
</gene>
<reference evidence="8 9" key="1">
    <citation type="submission" date="2018-06" db="EMBL/GenBank/DDBJ databases">
        <authorList>
            <consortium name="Pathogen Informatics"/>
            <person name="Doyle S."/>
        </authorList>
    </citation>
    <scope>NUCLEOTIDE SEQUENCE [LARGE SCALE GENOMIC DNA]</scope>
    <source>
        <strain evidence="8 9">NCTC10821</strain>
    </source>
</reference>
<feature type="transmembrane region" description="Helical" evidence="6">
    <location>
        <begin position="194"/>
        <end position="216"/>
    </location>
</feature>
<dbReference type="OrthoDB" id="4937919at2"/>
<keyword evidence="5 6" id="KW-0472">Membrane</keyword>
<dbReference type="GO" id="GO:0016020">
    <property type="term" value="C:membrane"/>
    <property type="evidence" value="ECO:0007669"/>
    <property type="project" value="UniProtKB-SubCell"/>
</dbReference>
<evidence type="ECO:0000256" key="3">
    <source>
        <dbReference type="ARBA" id="ARBA00022692"/>
    </source>
</evidence>
<dbReference type="Proteomes" id="UP000254978">
    <property type="component" value="Unassembled WGS sequence"/>
</dbReference>
<comment type="similarity">
    <text evidence="2">Belongs to the EamA transporter family.</text>
</comment>
<evidence type="ECO:0000256" key="4">
    <source>
        <dbReference type="ARBA" id="ARBA00022989"/>
    </source>
</evidence>
<dbReference type="InterPro" id="IPR050638">
    <property type="entry name" value="AA-Vitamin_Transporters"/>
</dbReference>
<dbReference type="InterPro" id="IPR037185">
    <property type="entry name" value="EmrE-like"/>
</dbReference>
<name>A0A378TLS8_9MYCO</name>
<feature type="transmembrane region" description="Helical" evidence="6">
    <location>
        <begin position="282"/>
        <end position="300"/>
    </location>
</feature>
<feature type="transmembrane region" description="Helical" evidence="6">
    <location>
        <begin position="134"/>
        <end position="151"/>
    </location>
</feature>
<feature type="domain" description="EamA" evidence="7">
    <location>
        <begin position="164"/>
        <end position="299"/>
    </location>
</feature>
<feature type="transmembrane region" description="Helical" evidence="6">
    <location>
        <begin position="228"/>
        <end position="251"/>
    </location>
</feature>
<feature type="transmembrane region" description="Helical" evidence="6">
    <location>
        <begin position="163"/>
        <end position="182"/>
    </location>
</feature>
<protein>
    <submittedName>
        <fullName evidence="8">Uncharacterized inner membrane transporter yicL</fullName>
    </submittedName>
</protein>
<sequence>MTAEAGSSRLGLLYISTAGVLWGTGGLVATVLHTRDGLGAMTTSAWRMLLAAAAILAFLLIIRRWRTLIATFRAHPVRTVAVGTGTATYQGLYFLSVLMVGVSVSTVIALGLAPVLTAAWEHAVRRTVPSLRDVLVLAAALTGLVVVSVGADHVAPTAGGNTALGIGLAILSGATYAATTVLGHHLAVRVDAVALNACATTAGAVVLAPFLVFAVASGAPVLPGDGVSWALLMYLGVATMAVAYGLLYLGLRTTPGSAATVATLIEPVSAALLAAAVLGERLTWLTVVGGLLILSAVVALRPSPEEPTAGL</sequence>
<evidence type="ECO:0000256" key="1">
    <source>
        <dbReference type="ARBA" id="ARBA00004141"/>
    </source>
</evidence>
<accession>A0A378TLS8</accession>
<dbReference type="Gene3D" id="1.10.3730.20">
    <property type="match status" value="1"/>
</dbReference>
<dbReference type="InterPro" id="IPR000620">
    <property type="entry name" value="EamA_dom"/>
</dbReference>
<proteinExistence type="inferred from homology"/>
<dbReference type="SUPFAM" id="SSF103481">
    <property type="entry name" value="Multidrug resistance efflux transporter EmrE"/>
    <property type="match status" value="2"/>
</dbReference>
<organism evidence="8 9">
    <name type="scientific">Mycolicibacterium tokaiense</name>
    <dbReference type="NCBI Taxonomy" id="39695"/>
    <lineage>
        <taxon>Bacteria</taxon>
        <taxon>Bacillati</taxon>
        <taxon>Actinomycetota</taxon>
        <taxon>Actinomycetes</taxon>
        <taxon>Mycobacteriales</taxon>
        <taxon>Mycobacteriaceae</taxon>
        <taxon>Mycolicibacterium</taxon>
    </lineage>
</organism>
<evidence type="ECO:0000256" key="5">
    <source>
        <dbReference type="ARBA" id="ARBA00023136"/>
    </source>
</evidence>
<evidence type="ECO:0000256" key="6">
    <source>
        <dbReference type="SAM" id="Phobius"/>
    </source>
</evidence>
<evidence type="ECO:0000259" key="7">
    <source>
        <dbReference type="Pfam" id="PF00892"/>
    </source>
</evidence>
<keyword evidence="3 6" id="KW-0812">Transmembrane</keyword>
<evidence type="ECO:0000313" key="9">
    <source>
        <dbReference type="Proteomes" id="UP000254978"/>
    </source>
</evidence>
<evidence type="ECO:0000256" key="2">
    <source>
        <dbReference type="ARBA" id="ARBA00007362"/>
    </source>
</evidence>
<comment type="subcellular location">
    <subcellularLocation>
        <location evidence="1">Membrane</location>
        <topology evidence="1">Multi-pass membrane protein</topology>
    </subcellularLocation>
</comment>
<feature type="transmembrane region" description="Helical" evidence="6">
    <location>
        <begin position="44"/>
        <end position="62"/>
    </location>
</feature>
<dbReference type="PANTHER" id="PTHR32322:SF2">
    <property type="entry name" value="EAMA DOMAIN-CONTAINING PROTEIN"/>
    <property type="match status" value="1"/>
</dbReference>
<dbReference type="Pfam" id="PF00892">
    <property type="entry name" value="EamA"/>
    <property type="match status" value="2"/>
</dbReference>
<dbReference type="PANTHER" id="PTHR32322">
    <property type="entry name" value="INNER MEMBRANE TRANSPORTER"/>
    <property type="match status" value="1"/>
</dbReference>
<dbReference type="EMBL" id="UGQT01000001">
    <property type="protein sequence ID" value="STZ60813.1"/>
    <property type="molecule type" value="Genomic_DNA"/>
</dbReference>
<feature type="transmembrane region" description="Helical" evidence="6">
    <location>
        <begin position="92"/>
        <end position="113"/>
    </location>
</feature>
<feature type="transmembrane region" description="Helical" evidence="6">
    <location>
        <begin position="12"/>
        <end position="32"/>
    </location>
</feature>
<keyword evidence="4 6" id="KW-1133">Transmembrane helix</keyword>